<dbReference type="AlphaFoldDB" id="A0ABD6EH46"/>
<reference evidence="1 2" key="1">
    <citation type="submission" date="2024-08" db="EMBL/GenBank/DDBJ databases">
        <title>Gnathostoma spinigerum genome.</title>
        <authorList>
            <person name="Gonzalez-Bertolin B."/>
            <person name="Monzon S."/>
            <person name="Zaballos A."/>
            <person name="Jimenez P."/>
            <person name="Dekumyoy P."/>
            <person name="Varona S."/>
            <person name="Cuesta I."/>
            <person name="Sumanam S."/>
            <person name="Adisakwattana P."/>
            <person name="Gasser R.B."/>
            <person name="Hernandez-Gonzalez A."/>
            <person name="Young N.D."/>
            <person name="Perteguer M.J."/>
        </authorList>
    </citation>
    <scope>NUCLEOTIDE SEQUENCE [LARGE SCALE GENOMIC DNA]</scope>
    <source>
        <strain evidence="1">AL3</strain>
        <tissue evidence="1">Liver</tissue>
    </source>
</reference>
<proteinExistence type="predicted"/>
<gene>
    <name evidence="1" type="ORF">AB6A40_005750</name>
</gene>
<comment type="caution">
    <text evidence="1">The sequence shown here is derived from an EMBL/GenBank/DDBJ whole genome shotgun (WGS) entry which is preliminary data.</text>
</comment>
<evidence type="ECO:0000313" key="1">
    <source>
        <dbReference type="EMBL" id="MFH4979041.1"/>
    </source>
</evidence>
<protein>
    <submittedName>
        <fullName evidence="1">Uncharacterized protein</fullName>
    </submittedName>
</protein>
<dbReference type="Proteomes" id="UP001608902">
    <property type="component" value="Unassembled WGS sequence"/>
</dbReference>
<dbReference type="EMBL" id="JBGFUD010003775">
    <property type="protein sequence ID" value="MFH4979041.1"/>
    <property type="molecule type" value="Genomic_DNA"/>
</dbReference>
<keyword evidence="2" id="KW-1185">Reference proteome</keyword>
<organism evidence="1 2">
    <name type="scientific">Gnathostoma spinigerum</name>
    <dbReference type="NCBI Taxonomy" id="75299"/>
    <lineage>
        <taxon>Eukaryota</taxon>
        <taxon>Metazoa</taxon>
        <taxon>Ecdysozoa</taxon>
        <taxon>Nematoda</taxon>
        <taxon>Chromadorea</taxon>
        <taxon>Rhabditida</taxon>
        <taxon>Spirurina</taxon>
        <taxon>Gnathostomatomorpha</taxon>
        <taxon>Gnathostomatoidea</taxon>
        <taxon>Gnathostomatidae</taxon>
        <taxon>Gnathostoma</taxon>
    </lineage>
</organism>
<sequence>MDNFMLYCESASGASLLLWLQRYRPKTGYAMLIATFEHFGTSPPFWDDWRFSSTSRVRYSKQSVGNEKRTGSDFGFDEMKKREIEKEKNETFIPTKHLEKFSTPNPT</sequence>
<evidence type="ECO:0000313" key="2">
    <source>
        <dbReference type="Proteomes" id="UP001608902"/>
    </source>
</evidence>
<name>A0ABD6EH46_9BILA</name>
<accession>A0ABD6EH46</accession>